<evidence type="ECO:0000313" key="1">
    <source>
        <dbReference type="EMBL" id="KAJ8001770.1"/>
    </source>
</evidence>
<evidence type="ECO:0000313" key="2">
    <source>
        <dbReference type="Proteomes" id="UP001157502"/>
    </source>
</evidence>
<comment type="caution">
    <text evidence="1">The sequence shown here is derived from an EMBL/GenBank/DDBJ whole genome shotgun (WGS) entry which is preliminary data.</text>
</comment>
<name>A0ACC2GE04_DALPE</name>
<proteinExistence type="predicted"/>
<gene>
    <name evidence="1" type="ORF">DPEC_G00172880</name>
</gene>
<dbReference type="Proteomes" id="UP001157502">
    <property type="component" value="Chromosome 14"/>
</dbReference>
<reference evidence="1" key="1">
    <citation type="submission" date="2021-05" db="EMBL/GenBank/DDBJ databases">
        <authorList>
            <person name="Pan Q."/>
            <person name="Jouanno E."/>
            <person name="Zahm M."/>
            <person name="Klopp C."/>
            <person name="Cabau C."/>
            <person name="Louis A."/>
            <person name="Berthelot C."/>
            <person name="Parey E."/>
            <person name="Roest Crollius H."/>
            <person name="Montfort J."/>
            <person name="Robinson-Rechavi M."/>
            <person name="Bouchez O."/>
            <person name="Lampietro C."/>
            <person name="Lopez Roques C."/>
            <person name="Donnadieu C."/>
            <person name="Postlethwait J."/>
            <person name="Bobe J."/>
            <person name="Dillon D."/>
            <person name="Chandos A."/>
            <person name="von Hippel F."/>
            <person name="Guiguen Y."/>
        </authorList>
    </citation>
    <scope>NUCLEOTIDE SEQUENCE</scope>
    <source>
        <strain evidence="1">YG-Jan2019</strain>
    </source>
</reference>
<keyword evidence="2" id="KW-1185">Reference proteome</keyword>
<protein>
    <submittedName>
        <fullName evidence="1">Uncharacterized protein</fullName>
    </submittedName>
</protein>
<dbReference type="EMBL" id="CM055741">
    <property type="protein sequence ID" value="KAJ8001770.1"/>
    <property type="molecule type" value="Genomic_DNA"/>
</dbReference>
<accession>A0ACC2GE04</accession>
<organism evidence="1 2">
    <name type="scientific">Dallia pectoralis</name>
    <name type="common">Alaska blackfish</name>
    <dbReference type="NCBI Taxonomy" id="75939"/>
    <lineage>
        <taxon>Eukaryota</taxon>
        <taxon>Metazoa</taxon>
        <taxon>Chordata</taxon>
        <taxon>Craniata</taxon>
        <taxon>Vertebrata</taxon>
        <taxon>Euteleostomi</taxon>
        <taxon>Actinopterygii</taxon>
        <taxon>Neopterygii</taxon>
        <taxon>Teleostei</taxon>
        <taxon>Protacanthopterygii</taxon>
        <taxon>Esociformes</taxon>
        <taxon>Umbridae</taxon>
        <taxon>Dallia</taxon>
    </lineage>
</organism>
<sequence length="1064" mass="121032">MEESRDQERTFRRPSGSRGKSFFSPDRKALFEGSLQAQADGVSQQPYRYYERGHPLPNYHSPEPKASIPYRNVNLGIPSQRRSDDTFLQETWRSESPQRYTYHSNFRRGGAESRNQSPSKTRSPSPSRSKPAESRSASSRRRDSRSRNCAPHDSSSRHQSGHSSPSHRQGSVLSQHLSPPRNAPSYRHADSSHRGNGASERSINGSDRHSRVSPGSAGSRRPSHNSNGHSLDSETLYKNLDQISHRGSTAFQAKSYESSRSPRPRTGTNPSPATRSWASKDGSPSRTSYGAQSHSPQRETVHREARPESTRSYSRKPERDVRNDRPDRNTKTDCSPRQGSWHGSSRSLSPAPSRSSSPPRLGVDSQLLANSLKPHAAIAETDHRPIGDRSKSTIRRGLEYLLTREEPKRTASVDSQGMTIEDYVILADIPRPEKGFDREDEELVMSKRRRAQSPSPRRDHSHRTTRYAEESEGYSVRVDSDERGRGRERGRDRREKERMTCADSDDGSTTARQRQWRRHWFVMSDAALSFYRDSEAEESHDLDGEIDLADCVNVLDVDVDKNFGFQIHAKEAVLTLSASTSRIRRSWVKVLRQAIQRPDASLETPRKPYANGDKQHGYRPPAPAHRPPSSTPREEPGHRTPNSASRAPGMDSVDLDRMPSDMRVANRREEAEGWDREQAKRLEERNRWFEEGISFSERGSRWESLELKTGGVPRAVTHAMDVDVSRKWAEFESLSFRELSALSLIDAQTNQCIETIPNEGIQSSAAAQQREALSRWQQVKGLRKERIKMGMEVESSSGPEAPSGQFLEAMDEVPSLMENQESHKRQVREMQAERARRLQEESTATTQVEEALNRAYREERVGEVEKAWSMAGSQTRVDITYNGQPRPRAEASNSELDVLSERYSQKCLELSRVEQSGKDREMELNRMEREMELLCKENKELQARLTEEISRMRRFISGQRSACVSPGNRECSPSQLETLLRAKENEVENLQKEVSGLRKEVQSLTMEKQSGWDAYKEVYEEFSATKDRYELEIRNLKENLRLANAALYEGGGVTRESVDRSLDN</sequence>